<dbReference type="FunFam" id="3.40.50.300:FF:001421">
    <property type="entry name" value="ATP-dependent DNA helicase"/>
    <property type="match status" value="1"/>
</dbReference>
<dbReference type="GO" id="GO:0005524">
    <property type="term" value="F:ATP binding"/>
    <property type="evidence" value="ECO:0007669"/>
    <property type="project" value="UniProtKB-KW"/>
</dbReference>
<name>A0A921R097_SORBI</name>
<dbReference type="CDD" id="cd17920">
    <property type="entry name" value="DEXHc_RecQ"/>
    <property type="match status" value="1"/>
</dbReference>
<dbReference type="OMA" id="EVHIVCA"/>
<evidence type="ECO:0000313" key="17">
    <source>
        <dbReference type="EMBL" id="KAG0530898.1"/>
    </source>
</evidence>
<dbReference type="PROSITE" id="PS51192">
    <property type="entry name" value="HELICASE_ATP_BIND_1"/>
    <property type="match status" value="1"/>
</dbReference>
<evidence type="ECO:0000256" key="14">
    <source>
        <dbReference type="SAM" id="MobiDB-lite"/>
    </source>
</evidence>
<dbReference type="InterPro" id="IPR004589">
    <property type="entry name" value="DNA_helicase_ATP-dep_RecQ"/>
</dbReference>
<dbReference type="OrthoDB" id="10261556at2759"/>
<keyword evidence="10 13" id="KW-0539">Nucleus</keyword>
<proteinExistence type="inferred from homology"/>
<dbReference type="Proteomes" id="UP000807115">
    <property type="component" value="Chromosome 5"/>
</dbReference>
<keyword evidence="6 13" id="KW-0347">Helicase</keyword>
<gene>
    <name evidence="17" type="ORF">BDA96_05G226700</name>
</gene>
<dbReference type="Pfam" id="PF00270">
    <property type="entry name" value="DEAD"/>
    <property type="match status" value="1"/>
</dbReference>
<evidence type="ECO:0000256" key="1">
    <source>
        <dbReference type="ARBA" id="ARBA00004123"/>
    </source>
</evidence>
<evidence type="ECO:0000256" key="3">
    <source>
        <dbReference type="ARBA" id="ARBA00022723"/>
    </source>
</evidence>
<dbReference type="InterPro" id="IPR011545">
    <property type="entry name" value="DEAD/DEAH_box_helicase_dom"/>
</dbReference>
<dbReference type="InterPro" id="IPR032284">
    <property type="entry name" value="RecQ_Zn-bd"/>
</dbReference>
<keyword evidence="3" id="KW-0479">Metal-binding</keyword>
<evidence type="ECO:0000256" key="11">
    <source>
        <dbReference type="ARBA" id="ARBA00034617"/>
    </source>
</evidence>
<dbReference type="GO" id="GO:0005634">
    <property type="term" value="C:nucleus"/>
    <property type="evidence" value="ECO:0007669"/>
    <property type="project" value="UniProtKB-SubCell"/>
</dbReference>
<dbReference type="InterPro" id="IPR027417">
    <property type="entry name" value="P-loop_NTPase"/>
</dbReference>
<dbReference type="SMART" id="SM00490">
    <property type="entry name" value="HELICc"/>
    <property type="match status" value="1"/>
</dbReference>
<evidence type="ECO:0000313" key="18">
    <source>
        <dbReference type="Proteomes" id="UP000807115"/>
    </source>
</evidence>
<evidence type="ECO:0000256" key="10">
    <source>
        <dbReference type="ARBA" id="ARBA00023242"/>
    </source>
</evidence>
<dbReference type="Gramene" id="EES10228">
    <property type="protein sequence ID" value="EES10228"/>
    <property type="gene ID" value="SORBI_3005G210500"/>
</dbReference>
<comment type="caution">
    <text evidence="17">The sequence shown here is derived from an EMBL/GenBank/DDBJ whole genome shotgun (WGS) entry which is preliminary data.</text>
</comment>
<feature type="domain" description="Helicase C-terminal" evidence="16">
    <location>
        <begin position="431"/>
        <end position="581"/>
    </location>
</feature>
<accession>A0A921R097</accession>
<evidence type="ECO:0000259" key="16">
    <source>
        <dbReference type="PROSITE" id="PS51194"/>
    </source>
</evidence>
<dbReference type="InterPro" id="IPR002464">
    <property type="entry name" value="DNA/RNA_helicase_DEAH_CS"/>
</dbReference>
<reference evidence="17" key="2">
    <citation type="submission" date="2020-10" db="EMBL/GenBank/DDBJ databases">
        <authorList>
            <person name="Cooper E.A."/>
            <person name="Brenton Z.W."/>
            <person name="Flinn B.S."/>
            <person name="Jenkins J."/>
            <person name="Shu S."/>
            <person name="Flowers D."/>
            <person name="Luo F."/>
            <person name="Wang Y."/>
            <person name="Xia P."/>
            <person name="Barry K."/>
            <person name="Daum C."/>
            <person name="Lipzen A."/>
            <person name="Yoshinaga Y."/>
            <person name="Schmutz J."/>
            <person name="Saski C."/>
            <person name="Vermerris W."/>
            <person name="Kresovich S."/>
        </authorList>
    </citation>
    <scope>NUCLEOTIDE SEQUENCE</scope>
</reference>
<evidence type="ECO:0000256" key="8">
    <source>
        <dbReference type="ARBA" id="ARBA00023125"/>
    </source>
</evidence>
<comment type="similarity">
    <text evidence="2 13">Belongs to the helicase family. RecQ subfamily.</text>
</comment>
<dbReference type="GO" id="GO:0043138">
    <property type="term" value="F:3'-5' DNA helicase activity"/>
    <property type="evidence" value="ECO:0007669"/>
    <property type="project" value="UniProtKB-EC"/>
</dbReference>
<dbReference type="PROSITE" id="PS00690">
    <property type="entry name" value="DEAH_ATP_HELICASE"/>
    <property type="match status" value="1"/>
</dbReference>
<dbReference type="GO" id="GO:0006310">
    <property type="term" value="P:DNA recombination"/>
    <property type="evidence" value="ECO:0007669"/>
    <property type="project" value="InterPro"/>
</dbReference>
<sequence length="624" mass="70310">MDQRARRAREREQRRLLDLAVESGFDRDLAASCLARLLEVYGEDGLALVTVENCGNDFLASLADATQPTDDWDDLKGIETEACGNLNDMMMKNVTDCTGGVAMDNSHTSREPNLSSDALDHSEDFDFASDDSDFEMGDGMDNLHDNSFNMQRQTQSRNSGMQSRSSAKSTVTRATNRYESMTPTSNREMPPAAFHQRREVLSYEQLCGLDDVNFANVVIFGNKSFRPLQYEACRAAMNNQDCFILMPTGGGKSLCYQLPATLHPGVTVVVSPLLSLIQDQIVALTYKFAIPAAFLNSQQTPAQASAVIQELRYGTPSFKLLYVTPERIAANYSFMEMLRGLDQRGLLARFVIDEAHCVSQWGHDFRPDYRGLGCLKQNFPRVPIMALTATATESVRKDVLSALRIPNAVILKRSFDRLNLNYEVIGKTKTPQKQLGDLLKERFMNKSGIVYCLSKNECADTAKFLREKYKIKCAHYHAGLAARQRTSVQEKWHSGEVKVICATIAFGMGIDKPDVRFVIHNTMSKSIESYYQESGRAGRDDLPAHCIVLYQKKDFSRIVCMLRNADNFKSESFKVAMEQAKKMQTYCELKTECRRQALLEHFGEQYNRQRCRDGPSPCDNCLKT</sequence>
<dbReference type="AlphaFoldDB" id="A0A921R097"/>
<dbReference type="PANTHER" id="PTHR13710">
    <property type="entry name" value="DNA HELICASE RECQ FAMILY MEMBER"/>
    <property type="match status" value="1"/>
</dbReference>
<evidence type="ECO:0000256" key="5">
    <source>
        <dbReference type="ARBA" id="ARBA00022801"/>
    </source>
</evidence>
<dbReference type="KEGG" id="sbi:8082084"/>
<keyword evidence="7 13" id="KW-0067">ATP-binding</keyword>
<dbReference type="PROSITE" id="PS51194">
    <property type="entry name" value="HELICASE_CTER"/>
    <property type="match status" value="1"/>
</dbReference>
<evidence type="ECO:0000256" key="6">
    <source>
        <dbReference type="ARBA" id="ARBA00022806"/>
    </source>
</evidence>
<dbReference type="GO" id="GO:0046872">
    <property type="term" value="F:metal ion binding"/>
    <property type="evidence" value="ECO:0007669"/>
    <property type="project" value="UniProtKB-KW"/>
</dbReference>
<feature type="region of interest" description="Disordered" evidence="14">
    <location>
        <begin position="151"/>
        <end position="189"/>
    </location>
</feature>
<comment type="subcellular location">
    <subcellularLocation>
        <location evidence="1 13">Nucleus</location>
    </subcellularLocation>
</comment>
<dbReference type="Pfam" id="PF16124">
    <property type="entry name" value="RecQ_Zn_bind"/>
    <property type="match status" value="1"/>
</dbReference>
<protein>
    <recommendedName>
        <fullName evidence="13">ATP-dependent DNA helicase</fullName>
        <ecNumber evidence="13">5.6.2.4</ecNumber>
    </recommendedName>
</protein>
<evidence type="ECO:0000256" key="2">
    <source>
        <dbReference type="ARBA" id="ARBA00005446"/>
    </source>
</evidence>
<dbReference type="GO" id="GO:0003677">
    <property type="term" value="F:DNA binding"/>
    <property type="evidence" value="ECO:0007669"/>
    <property type="project" value="UniProtKB-KW"/>
</dbReference>
<keyword evidence="9" id="KW-0413">Isomerase</keyword>
<dbReference type="NCBIfam" id="TIGR00614">
    <property type="entry name" value="recQ_fam"/>
    <property type="match status" value="1"/>
</dbReference>
<dbReference type="InterPro" id="IPR001650">
    <property type="entry name" value="Helicase_C-like"/>
</dbReference>
<dbReference type="InterPro" id="IPR014001">
    <property type="entry name" value="Helicase_ATP-bd"/>
</dbReference>
<evidence type="ECO:0000256" key="13">
    <source>
        <dbReference type="RuleBase" id="RU364117"/>
    </source>
</evidence>
<reference evidence="17" key="1">
    <citation type="journal article" date="2019" name="BMC Genomics">
        <title>A new reference genome for Sorghum bicolor reveals high levels of sequence similarity between sweet and grain genotypes: implications for the genetics of sugar metabolism.</title>
        <authorList>
            <person name="Cooper E.A."/>
            <person name="Brenton Z.W."/>
            <person name="Flinn B.S."/>
            <person name="Jenkins J."/>
            <person name="Shu S."/>
            <person name="Flowers D."/>
            <person name="Luo F."/>
            <person name="Wang Y."/>
            <person name="Xia P."/>
            <person name="Barry K."/>
            <person name="Daum C."/>
            <person name="Lipzen A."/>
            <person name="Yoshinaga Y."/>
            <person name="Schmutz J."/>
            <person name="Saski C."/>
            <person name="Vermerris W."/>
            <person name="Kresovich S."/>
        </authorList>
    </citation>
    <scope>NUCLEOTIDE SEQUENCE</scope>
</reference>
<dbReference type="EMBL" id="CM027684">
    <property type="protein sequence ID" value="KAG0530898.1"/>
    <property type="molecule type" value="Genomic_DNA"/>
</dbReference>
<dbReference type="PANTHER" id="PTHR13710:SF153">
    <property type="entry name" value="RECQ-LIKE DNA HELICASE BLM"/>
    <property type="match status" value="1"/>
</dbReference>
<comment type="catalytic activity">
    <reaction evidence="12 13">
        <text>ATP + H2O = ADP + phosphate + H(+)</text>
        <dbReference type="Rhea" id="RHEA:13065"/>
        <dbReference type="ChEBI" id="CHEBI:15377"/>
        <dbReference type="ChEBI" id="CHEBI:15378"/>
        <dbReference type="ChEBI" id="CHEBI:30616"/>
        <dbReference type="ChEBI" id="CHEBI:43474"/>
        <dbReference type="ChEBI" id="CHEBI:456216"/>
    </reaction>
</comment>
<comment type="catalytic activity">
    <reaction evidence="11 13">
        <text>Couples ATP hydrolysis with the unwinding of duplex DNA by translocating in the 3'-5' direction.</text>
        <dbReference type="EC" id="5.6.2.4"/>
    </reaction>
</comment>
<keyword evidence="4 13" id="KW-0547">Nucleotide-binding</keyword>
<dbReference type="Pfam" id="PF00271">
    <property type="entry name" value="Helicase_C"/>
    <property type="match status" value="1"/>
</dbReference>
<keyword evidence="8" id="KW-0238">DNA-binding</keyword>
<evidence type="ECO:0000256" key="7">
    <source>
        <dbReference type="ARBA" id="ARBA00022840"/>
    </source>
</evidence>
<dbReference type="FunFam" id="3.40.50.300:FF:000444">
    <property type="entry name" value="ATP-dependent DNA helicase"/>
    <property type="match status" value="1"/>
</dbReference>
<evidence type="ECO:0000256" key="12">
    <source>
        <dbReference type="ARBA" id="ARBA00049360"/>
    </source>
</evidence>
<organism evidence="17 18">
    <name type="scientific">Sorghum bicolor</name>
    <name type="common">Sorghum</name>
    <name type="synonym">Sorghum vulgare</name>
    <dbReference type="NCBI Taxonomy" id="4558"/>
    <lineage>
        <taxon>Eukaryota</taxon>
        <taxon>Viridiplantae</taxon>
        <taxon>Streptophyta</taxon>
        <taxon>Embryophyta</taxon>
        <taxon>Tracheophyta</taxon>
        <taxon>Spermatophyta</taxon>
        <taxon>Magnoliopsida</taxon>
        <taxon>Liliopsida</taxon>
        <taxon>Poales</taxon>
        <taxon>Poaceae</taxon>
        <taxon>PACMAD clade</taxon>
        <taxon>Panicoideae</taxon>
        <taxon>Andropogonodae</taxon>
        <taxon>Andropogoneae</taxon>
        <taxon>Sorghinae</taxon>
        <taxon>Sorghum</taxon>
    </lineage>
</organism>
<evidence type="ECO:0000256" key="9">
    <source>
        <dbReference type="ARBA" id="ARBA00023235"/>
    </source>
</evidence>
<feature type="compositionally biased region" description="Polar residues" evidence="14">
    <location>
        <begin position="151"/>
        <end position="187"/>
    </location>
</feature>
<dbReference type="GO" id="GO:0016787">
    <property type="term" value="F:hydrolase activity"/>
    <property type="evidence" value="ECO:0007669"/>
    <property type="project" value="UniProtKB-KW"/>
</dbReference>
<feature type="domain" description="Helicase ATP-binding" evidence="15">
    <location>
        <begin position="233"/>
        <end position="409"/>
    </location>
</feature>
<dbReference type="CDD" id="cd18794">
    <property type="entry name" value="SF2_C_RecQ"/>
    <property type="match status" value="1"/>
</dbReference>
<keyword evidence="5 13" id="KW-0378">Hydrolase</keyword>
<dbReference type="SMART" id="SM00487">
    <property type="entry name" value="DEXDc"/>
    <property type="match status" value="1"/>
</dbReference>
<dbReference type="Gene3D" id="3.40.50.300">
    <property type="entry name" value="P-loop containing nucleotide triphosphate hydrolases"/>
    <property type="match status" value="2"/>
</dbReference>
<evidence type="ECO:0000256" key="4">
    <source>
        <dbReference type="ARBA" id="ARBA00022741"/>
    </source>
</evidence>
<evidence type="ECO:0000259" key="15">
    <source>
        <dbReference type="PROSITE" id="PS51192"/>
    </source>
</evidence>
<dbReference type="SUPFAM" id="SSF52540">
    <property type="entry name" value="P-loop containing nucleoside triphosphate hydrolases"/>
    <property type="match status" value="1"/>
</dbReference>
<dbReference type="EC" id="5.6.2.4" evidence="13"/>